<dbReference type="GO" id="GO:0048039">
    <property type="term" value="F:ubiquinone binding"/>
    <property type="evidence" value="ECO:0007669"/>
    <property type="project" value="TreeGrafter"/>
</dbReference>
<evidence type="ECO:0000256" key="4">
    <source>
        <dbReference type="ARBA" id="ARBA00012944"/>
    </source>
</evidence>
<dbReference type="PANTHER" id="PTHR43507">
    <property type="entry name" value="NADH-UBIQUINONE OXIDOREDUCTASE CHAIN 4"/>
    <property type="match status" value="1"/>
</dbReference>
<comment type="subcellular location">
    <subcellularLocation>
        <location evidence="2 17">Mitochondrion membrane</location>
        <topology evidence="2 17">Multi-pass membrane protein</topology>
    </subcellularLocation>
</comment>
<evidence type="ECO:0000256" key="11">
    <source>
        <dbReference type="ARBA" id="ARBA00022989"/>
    </source>
</evidence>
<sequence>MYLYKMFELMCMIYLIFMIFMFDLYIIVNLMYIIIIIFFFNFNWLNWSMIVFNFGFNYYSNGLIIMMMIIFSIIFMNLNMVYMKNYCLMMNLILMYLMYMIFFSMNFILFYFMFESSLLLIFYMIMKWGYGEFRFNSSFYLMFYTLIFSLPLLYLLFNLLNLFNSLNFYILEMLNINYLNNFKFIYLIMSFLVKIPMYLIHGWLLKAHVEAYFFSSMILASVMLKLGSYGILRIMYMMKFMFNKFYIYLMMINMFGMLFLSVMCLCQLDLKLIVAISSIVHMGIMLMGMLLMMKLSLYGSYYMMISHGFISSGLFYLINLIYYQTNSRLIFINKGMINFMPSLMMLWFMLCFCNIGSPFSLNLISEILLLMGLISWFKYLFFFLMIYCLMSFIYSMYLFSFVEHGKIFLNFKIYNCKIMNFLSLIIHLLPVNLMFFNLMV</sequence>
<comment type="function">
    <text evidence="17">Core subunit of the mitochondrial membrane respiratory chain NADH dehydrogenase (Complex I) which catalyzes electron transfer from NADH through the respiratory chain, using ubiquinone as an electron acceptor. Essential for the catalytic activity and assembly of complex I.</text>
</comment>
<dbReference type="PRINTS" id="PR01437">
    <property type="entry name" value="NUOXDRDTASE4"/>
</dbReference>
<feature type="transmembrane region" description="Helical" evidence="17">
    <location>
        <begin position="418"/>
        <end position="439"/>
    </location>
</feature>
<dbReference type="PANTHER" id="PTHR43507:SF20">
    <property type="entry name" value="NADH-UBIQUINONE OXIDOREDUCTASE CHAIN 4"/>
    <property type="match status" value="1"/>
</dbReference>
<evidence type="ECO:0000256" key="6">
    <source>
        <dbReference type="ARBA" id="ARBA00022448"/>
    </source>
</evidence>
<keyword evidence="13 17" id="KW-0830">Ubiquinone</keyword>
<dbReference type="InterPro" id="IPR001750">
    <property type="entry name" value="ND/Mrp_TM"/>
</dbReference>
<keyword evidence="9" id="KW-1278">Translocase</keyword>
<feature type="transmembrane region" description="Helical" evidence="17">
    <location>
        <begin position="299"/>
        <end position="322"/>
    </location>
</feature>
<dbReference type="InterPro" id="IPR003918">
    <property type="entry name" value="NADH_UbQ_OxRdtase"/>
</dbReference>
<keyword evidence="7 17" id="KW-0679">Respiratory chain</keyword>
<evidence type="ECO:0000256" key="16">
    <source>
        <dbReference type="ARBA" id="ARBA00049551"/>
    </source>
</evidence>
<evidence type="ECO:0000256" key="1">
    <source>
        <dbReference type="ARBA" id="ARBA00003257"/>
    </source>
</evidence>
<evidence type="ECO:0000256" key="13">
    <source>
        <dbReference type="ARBA" id="ARBA00023075"/>
    </source>
</evidence>
<evidence type="ECO:0000259" key="18">
    <source>
        <dbReference type="Pfam" id="PF00361"/>
    </source>
</evidence>
<keyword evidence="10 17" id="KW-0249">Electron transport</keyword>
<evidence type="ECO:0000256" key="3">
    <source>
        <dbReference type="ARBA" id="ARBA00009025"/>
    </source>
</evidence>
<comment type="function">
    <text evidence="1">Core subunit of the mitochondrial membrane respiratory chain NADH dehydrogenase (Complex I) that is believed to belong to the minimal assembly required for catalysis. Complex I functions in the transfer of electrons from NADH to the respiratory chain. The immediate electron acceptor for the enzyme is believed to be ubiquinone.</text>
</comment>
<dbReference type="AlphaFoldDB" id="A0A5C1XCY9"/>
<feature type="transmembrane region" description="Helical" evidence="17">
    <location>
        <begin position="58"/>
        <end position="78"/>
    </location>
</feature>
<keyword evidence="6 17" id="KW-0813">Transport</keyword>
<dbReference type="EC" id="7.1.1.2" evidence="4 17"/>
<evidence type="ECO:0000256" key="17">
    <source>
        <dbReference type="RuleBase" id="RU003297"/>
    </source>
</evidence>
<dbReference type="GO" id="GO:0015990">
    <property type="term" value="P:electron transport coupled proton transport"/>
    <property type="evidence" value="ECO:0007669"/>
    <property type="project" value="TreeGrafter"/>
</dbReference>
<evidence type="ECO:0000313" key="19">
    <source>
        <dbReference type="EMBL" id="QEN99353.1"/>
    </source>
</evidence>
<proteinExistence type="inferred from homology"/>
<keyword evidence="8 17" id="KW-0812">Transmembrane</keyword>
<dbReference type="EMBL" id="MH680930">
    <property type="protein sequence ID" value="QEN99353.1"/>
    <property type="molecule type" value="Genomic_DNA"/>
</dbReference>
<feature type="transmembrane region" description="Helical" evidence="17">
    <location>
        <begin position="12"/>
        <end position="38"/>
    </location>
</feature>
<dbReference type="GO" id="GO:0008137">
    <property type="term" value="F:NADH dehydrogenase (ubiquinone) activity"/>
    <property type="evidence" value="ECO:0007669"/>
    <property type="project" value="UniProtKB-UniRule"/>
</dbReference>
<evidence type="ECO:0000256" key="14">
    <source>
        <dbReference type="ARBA" id="ARBA00023128"/>
    </source>
</evidence>
<feature type="transmembrane region" description="Helical" evidence="17">
    <location>
        <begin position="272"/>
        <end position="293"/>
    </location>
</feature>
<keyword evidence="11 17" id="KW-1133">Transmembrane helix</keyword>
<feature type="transmembrane region" description="Helical" evidence="17">
    <location>
        <begin position="343"/>
        <end position="364"/>
    </location>
</feature>
<accession>A0A5C1XCY9</accession>
<feature type="transmembrane region" description="Helical" evidence="17">
    <location>
        <begin position="184"/>
        <end position="204"/>
    </location>
</feature>
<feature type="transmembrane region" description="Helical" evidence="17">
    <location>
        <begin position="138"/>
        <end position="164"/>
    </location>
</feature>
<protein>
    <recommendedName>
        <fullName evidence="5 17">NADH-ubiquinone oxidoreductase chain 4</fullName>
        <ecNumber evidence="4 17">7.1.1.2</ecNumber>
    </recommendedName>
</protein>
<evidence type="ECO:0000256" key="8">
    <source>
        <dbReference type="ARBA" id="ARBA00022692"/>
    </source>
</evidence>
<gene>
    <name evidence="19" type="primary">ND4</name>
</gene>
<dbReference type="GO" id="GO:0031966">
    <property type="term" value="C:mitochondrial membrane"/>
    <property type="evidence" value="ECO:0007669"/>
    <property type="project" value="UniProtKB-SubCell"/>
</dbReference>
<feature type="domain" description="NADH:quinone oxidoreductase/Mrp antiporter transmembrane" evidence="18">
    <location>
        <begin position="104"/>
        <end position="386"/>
    </location>
</feature>
<evidence type="ECO:0000256" key="10">
    <source>
        <dbReference type="ARBA" id="ARBA00022982"/>
    </source>
</evidence>
<geneLocation type="mitochondrion" evidence="19"/>
<evidence type="ECO:0000256" key="15">
    <source>
        <dbReference type="ARBA" id="ARBA00023136"/>
    </source>
</evidence>
<comment type="similarity">
    <text evidence="3 17">Belongs to the complex I subunit 4 family.</text>
</comment>
<evidence type="ECO:0000256" key="12">
    <source>
        <dbReference type="ARBA" id="ARBA00023027"/>
    </source>
</evidence>
<feature type="transmembrane region" description="Helical" evidence="17">
    <location>
        <begin position="245"/>
        <end position="265"/>
    </location>
</feature>
<evidence type="ECO:0000256" key="7">
    <source>
        <dbReference type="ARBA" id="ARBA00022660"/>
    </source>
</evidence>
<keyword evidence="14 17" id="KW-0496">Mitochondrion</keyword>
<organism evidence="19">
    <name type="scientific">Melipona fasciculata</name>
    <dbReference type="NCBI Taxonomy" id="596912"/>
    <lineage>
        <taxon>Eukaryota</taxon>
        <taxon>Metazoa</taxon>
        <taxon>Ecdysozoa</taxon>
        <taxon>Arthropoda</taxon>
        <taxon>Hexapoda</taxon>
        <taxon>Insecta</taxon>
        <taxon>Pterygota</taxon>
        <taxon>Neoptera</taxon>
        <taxon>Endopterygota</taxon>
        <taxon>Hymenoptera</taxon>
        <taxon>Apocrita</taxon>
        <taxon>Aculeata</taxon>
        <taxon>Apoidea</taxon>
        <taxon>Anthophila</taxon>
        <taxon>Apidae</taxon>
        <taxon>Melipona</taxon>
    </lineage>
</organism>
<dbReference type="Pfam" id="PF00361">
    <property type="entry name" value="Proton_antipo_M"/>
    <property type="match status" value="1"/>
</dbReference>
<evidence type="ECO:0000256" key="2">
    <source>
        <dbReference type="ARBA" id="ARBA00004225"/>
    </source>
</evidence>
<feature type="transmembrane region" description="Helical" evidence="17">
    <location>
        <begin position="376"/>
        <end position="397"/>
    </location>
</feature>
<comment type="catalytic activity">
    <reaction evidence="16 17">
        <text>a ubiquinone + NADH + 5 H(+)(in) = a ubiquinol + NAD(+) + 4 H(+)(out)</text>
        <dbReference type="Rhea" id="RHEA:29091"/>
        <dbReference type="Rhea" id="RHEA-COMP:9565"/>
        <dbReference type="Rhea" id="RHEA-COMP:9566"/>
        <dbReference type="ChEBI" id="CHEBI:15378"/>
        <dbReference type="ChEBI" id="CHEBI:16389"/>
        <dbReference type="ChEBI" id="CHEBI:17976"/>
        <dbReference type="ChEBI" id="CHEBI:57540"/>
        <dbReference type="ChEBI" id="CHEBI:57945"/>
        <dbReference type="EC" id="7.1.1.2"/>
    </reaction>
</comment>
<keyword evidence="15 17" id="KW-0472">Membrane</keyword>
<dbReference type="GO" id="GO:0042773">
    <property type="term" value="P:ATP synthesis coupled electron transport"/>
    <property type="evidence" value="ECO:0007669"/>
    <property type="project" value="InterPro"/>
</dbReference>
<reference evidence="19" key="1">
    <citation type="submission" date="2018-07" db="EMBL/GenBank/DDBJ databases">
        <title>Melipona fasciculata mitochondrion.</title>
        <authorList>
            <person name="da Silva G.R."/>
            <person name="Souza I.G.B."/>
            <person name="Prosdocimi F."/>
            <person name="Bentzen P."/>
            <person name="Diniz F.M."/>
        </authorList>
    </citation>
    <scope>NUCLEOTIDE SEQUENCE</scope>
    <source>
        <tissue evidence="19">Thorax</tissue>
    </source>
</reference>
<name>A0A5C1XCY9_9HYME</name>
<evidence type="ECO:0000256" key="9">
    <source>
        <dbReference type="ARBA" id="ARBA00022967"/>
    </source>
</evidence>
<dbReference type="GO" id="GO:0003954">
    <property type="term" value="F:NADH dehydrogenase activity"/>
    <property type="evidence" value="ECO:0007669"/>
    <property type="project" value="TreeGrafter"/>
</dbReference>
<evidence type="ECO:0000256" key="5">
    <source>
        <dbReference type="ARBA" id="ARBA00021006"/>
    </source>
</evidence>
<keyword evidence="12 17" id="KW-0520">NAD</keyword>